<feature type="compositionally biased region" description="Basic and acidic residues" evidence="1">
    <location>
        <begin position="501"/>
        <end position="513"/>
    </location>
</feature>
<comment type="caution">
    <text evidence="2">The sequence shown here is derived from an EMBL/GenBank/DDBJ whole genome shotgun (WGS) entry which is preliminary data.</text>
</comment>
<accession>A0A2H6KFL2</accession>
<proteinExistence type="predicted"/>
<dbReference type="RefSeq" id="XP_028868024.1">
    <property type="nucleotide sequence ID" value="XM_029012191.1"/>
</dbReference>
<gene>
    <name evidence="2" type="ORF">BOVATA_032740</name>
</gene>
<dbReference type="OrthoDB" id="365811at2759"/>
<feature type="region of interest" description="Disordered" evidence="1">
    <location>
        <begin position="527"/>
        <end position="574"/>
    </location>
</feature>
<organism evidence="2 3">
    <name type="scientific">Babesia ovata</name>
    <dbReference type="NCBI Taxonomy" id="189622"/>
    <lineage>
        <taxon>Eukaryota</taxon>
        <taxon>Sar</taxon>
        <taxon>Alveolata</taxon>
        <taxon>Apicomplexa</taxon>
        <taxon>Aconoidasida</taxon>
        <taxon>Piroplasmida</taxon>
        <taxon>Babesiidae</taxon>
        <taxon>Babesia</taxon>
    </lineage>
</organism>
<reference evidence="2 3" key="1">
    <citation type="journal article" date="2017" name="BMC Genomics">
        <title>Whole-genome assembly of Babesia ovata and comparative genomics between closely related pathogens.</title>
        <authorList>
            <person name="Yamagishi J."/>
            <person name="Asada M."/>
            <person name="Hakimi H."/>
            <person name="Tanaka T.Q."/>
            <person name="Sugimoto C."/>
            <person name="Kawazu S."/>
        </authorList>
    </citation>
    <scope>NUCLEOTIDE SEQUENCE [LARGE SCALE GENOMIC DNA]</scope>
    <source>
        <strain evidence="2 3">Miyake</strain>
    </source>
</reference>
<dbReference type="GeneID" id="39875551"/>
<protein>
    <submittedName>
        <fullName evidence="2">Uncharacterized protein</fullName>
    </submittedName>
</protein>
<sequence>MEVPRIARVLSSADDVLERRHGAADGLEPSAASPMAQIRVAMLDRNVERLRKAHRQFKRVVDGATAMLERIESVASRIAAAKRNIQGIEKSGAYAEMDDVRQHIALTEKRLGAVNRVMERLNPPMGNTDHEGVAGEGQVDEAGADSLERVLEAARGLTDCKNFCDALHELEYLKGSPVLHEGSQRINANIDRVCETCFLGLQKASRKMSFDLCAACDDASVIALRHSNSFVPPAPEHEVDEIGFQRIFERSDETDESLAVRALRLLRLRPTYLYHFVSGMREILGQLSTKRFSAYANAVTVDPNNRSASVSVVLEHLLRNVELMKGCVEGIYGNAGLPLAESGHKEDGVEFLGAPNYLRDILKRLVNPLEAKLNRIMQTRAVKRDEGVVSSSVVLDIFTAIHIAKMYVKRMREALITPWDARGAPAGIAIDAPPVEPEVDGDNKGEGDANAENGVEEGVDGAKDDTNTDEDDEKEKKSQGKKKKKKNRRRRSLRRNYYRGYSDDDSHSDISRSSYMDDHYYYDDYSSYDDSDYDYEDGEGDESSSDEDSDTKSYDPYRYPHRNVPEKTNGTPAAEENDYVAHDPLINTLKRTQSEWRNDLLKSIHHRITAPVESTEPFFMDAAAVFDISVPYSVRNVADFISELIKIQKQYDVSDDFEDVVRQTVVPTVNWCRRSAETCGDSSGAYIINCTSVLLDSMASDLVPAYYIEPLKADLEKRVCSMVNTLASELETSLELKDAESDSDKAASALNRISGIVFGGSLMDCDLRSMKQLRLVTMPYQKVIKSRLYATLADHYAKISKEGDSQKVQEIRELVTHL</sequence>
<evidence type="ECO:0000313" key="2">
    <source>
        <dbReference type="EMBL" id="GBE61781.1"/>
    </source>
</evidence>
<name>A0A2H6KFL2_9APIC</name>
<feature type="compositionally biased region" description="Basic residues" evidence="1">
    <location>
        <begin position="479"/>
        <end position="497"/>
    </location>
</feature>
<dbReference type="AlphaFoldDB" id="A0A2H6KFL2"/>
<evidence type="ECO:0000313" key="3">
    <source>
        <dbReference type="Proteomes" id="UP000236319"/>
    </source>
</evidence>
<dbReference type="Proteomes" id="UP000236319">
    <property type="component" value="Unassembled WGS sequence"/>
</dbReference>
<feature type="region of interest" description="Disordered" evidence="1">
    <location>
        <begin position="427"/>
        <end position="513"/>
    </location>
</feature>
<keyword evidence="3" id="KW-1185">Reference proteome</keyword>
<evidence type="ECO:0000256" key="1">
    <source>
        <dbReference type="SAM" id="MobiDB-lite"/>
    </source>
</evidence>
<dbReference type="EMBL" id="BDSA01000003">
    <property type="protein sequence ID" value="GBE61781.1"/>
    <property type="molecule type" value="Genomic_DNA"/>
</dbReference>
<feature type="compositionally biased region" description="Acidic residues" evidence="1">
    <location>
        <begin position="527"/>
        <end position="549"/>
    </location>
</feature>
<dbReference type="VEuPathDB" id="PiroplasmaDB:BOVATA_032740"/>